<accession>A0A1H8YMF3</accession>
<dbReference type="RefSeq" id="WP_091627988.1">
    <property type="nucleotide sequence ID" value="NZ_FOEF01000026.1"/>
</dbReference>
<dbReference type="AlphaFoldDB" id="A0A1H8YMF3"/>
<sequence length="267" mass="29600">MSEQQDVIAELGDVGVLAGVRWAYVSATTRSLETYSEADGHDAAWLGNTRYTLFRDRLDRVFACERYAVRSGNDDADLDLLYDQLSERDVDSMPRLHAGLVRRANLNGSPGWAHGEIRFLLASCVFGKLDRLPWPQKSPTKRRVAKQRNPEPPQPSLFEDLVPEEIGGLEALLNTDHDLDVKTYVVAHSLDALSQQAELVFGRARLNAGGGQAWHWRQNLLDAPPAGGGRRTDDAPLPTGPNTVPDAPVRLRRSVEERRNNRSSGEG</sequence>
<gene>
    <name evidence="2" type="ORF">SAMN04489732_12689</name>
</gene>
<protein>
    <submittedName>
        <fullName evidence="2">Uncharacterized protein</fullName>
    </submittedName>
</protein>
<feature type="region of interest" description="Disordered" evidence="1">
    <location>
        <begin position="137"/>
        <end position="158"/>
    </location>
</feature>
<evidence type="ECO:0000256" key="1">
    <source>
        <dbReference type="SAM" id="MobiDB-lite"/>
    </source>
</evidence>
<dbReference type="Proteomes" id="UP000198582">
    <property type="component" value="Unassembled WGS sequence"/>
</dbReference>
<evidence type="ECO:0000313" key="3">
    <source>
        <dbReference type="Proteomes" id="UP000198582"/>
    </source>
</evidence>
<dbReference type="OrthoDB" id="3385315at2"/>
<dbReference type="STRING" id="394193.SAMN04489732_12689"/>
<dbReference type="EMBL" id="FOEF01000026">
    <property type="protein sequence ID" value="SEP53365.1"/>
    <property type="molecule type" value="Genomic_DNA"/>
</dbReference>
<keyword evidence="3" id="KW-1185">Reference proteome</keyword>
<feature type="region of interest" description="Disordered" evidence="1">
    <location>
        <begin position="221"/>
        <end position="267"/>
    </location>
</feature>
<organism evidence="2 3">
    <name type="scientific">Amycolatopsis saalfeldensis</name>
    <dbReference type="NCBI Taxonomy" id="394193"/>
    <lineage>
        <taxon>Bacteria</taxon>
        <taxon>Bacillati</taxon>
        <taxon>Actinomycetota</taxon>
        <taxon>Actinomycetes</taxon>
        <taxon>Pseudonocardiales</taxon>
        <taxon>Pseudonocardiaceae</taxon>
        <taxon>Amycolatopsis</taxon>
    </lineage>
</organism>
<evidence type="ECO:0000313" key="2">
    <source>
        <dbReference type="EMBL" id="SEP53365.1"/>
    </source>
</evidence>
<name>A0A1H8YMF3_9PSEU</name>
<reference evidence="3" key="1">
    <citation type="submission" date="2016-10" db="EMBL/GenBank/DDBJ databases">
        <authorList>
            <person name="Varghese N."/>
            <person name="Submissions S."/>
        </authorList>
    </citation>
    <scope>NUCLEOTIDE SEQUENCE [LARGE SCALE GENOMIC DNA]</scope>
    <source>
        <strain evidence="3">DSM 44993</strain>
    </source>
</reference>
<proteinExistence type="predicted"/>